<dbReference type="Gene3D" id="1.10.132.120">
    <property type="match status" value="1"/>
</dbReference>
<keyword evidence="6 9" id="KW-0413">Isomerase</keyword>
<dbReference type="Proteomes" id="UP000244893">
    <property type="component" value="Unassembled WGS sequence"/>
</dbReference>
<dbReference type="InterPro" id="IPR014711">
    <property type="entry name" value="TopoI_cat_a-hlx-sub_euk"/>
</dbReference>
<proteinExistence type="inferred from homology"/>
<comment type="catalytic activity">
    <reaction evidence="1">
        <text>ATP-independent breakage of single-stranded DNA, followed by passage and rejoining.</text>
        <dbReference type="EC" id="5.6.2.1"/>
    </reaction>
</comment>
<evidence type="ECO:0000313" key="9">
    <source>
        <dbReference type="EMBL" id="PVZ95128.1"/>
    </source>
</evidence>
<name>A0A2V1HRF4_9MICO</name>
<dbReference type="EC" id="5.6.2.1" evidence="3"/>
<dbReference type="AlphaFoldDB" id="A0A2V1HRF4"/>
<keyword evidence="4" id="KW-0799">Topoisomerase</keyword>
<keyword evidence="5" id="KW-0238">DNA-binding</keyword>
<feature type="domain" description="DNA topoisomerase IB N-terminal" evidence="8">
    <location>
        <begin position="21"/>
        <end position="69"/>
    </location>
</feature>
<accession>A0A2V1HRF4</accession>
<comment type="similarity">
    <text evidence="2">Belongs to the type IB topoisomerase family.</text>
</comment>
<sequence>MRLRRTNSTGQGFLRVRAGSGFSYRSTKDGAVADTELRERFERLGIPPAWKDVWICPYDNGHIQAIGYDAAGRKQYIYHPTWREKKDRIKFDRAMELAESLPTARRRVTMDLRSDGLTRERALAAAFRMLDTGSLRVGSERYAESNGSHGLTTLLCSHARVHGDIVELKFPAKSHKAWESDIRDKDLAAIVRQLKKRGPNARLLAYKEGTTWHPLTAAEVNEYVRERTGGEFTAKDFRTLHGTVAAATSLAKHGVEAAKTARTRAVAQAMRDAAEVLSNTPSIARASYVDPRLVDRYHSGETIDPSRLGSAESEIRGLLFQ</sequence>
<dbReference type="EMBL" id="QEOP01000001">
    <property type="protein sequence ID" value="PVZ95128.1"/>
    <property type="molecule type" value="Genomic_DNA"/>
</dbReference>
<evidence type="ECO:0000256" key="4">
    <source>
        <dbReference type="ARBA" id="ARBA00023029"/>
    </source>
</evidence>
<reference evidence="9 10" key="1">
    <citation type="submission" date="2018-05" db="EMBL/GenBank/DDBJ databases">
        <title>Amnibacterium sp. M8JJ-5, whole genome shotgun sequence.</title>
        <authorList>
            <person name="Tuo L."/>
        </authorList>
    </citation>
    <scope>NUCLEOTIDE SEQUENCE [LARGE SCALE GENOMIC DNA]</scope>
    <source>
        <strain evidence="9 10">M8JJ-5</strain>
    </source>
</reference>
<dbReference type="InterPro" id="IPR011010">
    <property type="entry name" value="DNA_brk_join_enz"/>
</dbReference>
<gene>
    <name evidence="9" type="ORF">DDQ50_00930</name>
</gene>
<feature type="domain" description="DNA topoisomerase I catalytic core eukaryotic-type" evidence="7">
    <location>
        <begin position="81"/>
        <end position="285"/>
    </location>
</feature>
<dbReference type="Pfam" id="PF21338">
    <property type="entry name" value="Top1B_N_bact"/>
    <property type="match status" value="1"/>
</dbReference>
<evidence type="ECO:0000259" key="7">
    <source>
        <dbReference type="Pfam" id="PF01028"/>
    </source>
</evidence>
<evidence type="ECO:0000256" key="3">
    <source>
        <dbReference type="ARBA" id="ARBA00012891"/>
    </source>
</evidence>
<dbReference type="GO" id="GO:0003677">
    <property type="term" value="F:DNA binding"/>
    <property type="evidence" value="ECO:0007669"/>
    <property type="project" value="UniProtKB-KW"/>
</dbReference>
<dbReference type="InterPro" id="IPR001631">
    <property type="entry name" value="TopoI"/>
</dbReference>
<dbReference type="SUPFAM" id="SSF55869">
    <property type="entry name" value="DNA topoisomerase I domain"/>
    <property type="match status" value="1"/>
</dbReference>
<dbReference type="SUPFAM" id="SSF56349">
    <property type="entry name" value="DNA breaking-rejoining enzymes"/>
    <property type="match status" value="1"/>
</dbReference>
<dbReference type="Gene3D" id="3.30.66.10">
    <property type="entry name" value="DNA topoisomerase I domain"/>
    <property type="match status" value="1"/>
</dbReference>
<evidence type="ECO:0000256" key="5">
    <source>
        <dbReference type="ARBA" id="ARBA00023125"/>
    </source>
</evidence>
<evidence type="ECO:0000256" key="1">
    <source>
        <dbReference type="ARBA" id="ARBA00000213"/>
    </source>
</evidence>
<dbReference type="InterPro" id="IPR013500">
    <property type="entry name" value="TopoI_cat_euk"/>
</dbReference>
<evidence type="ECO:0000259" key="8">
    <source>
        <dbReference type="Pfam" id="PF21338"/>
    </source>
</evidence>
<dbReference type="PRINTS" id="PR00416">
    <property type="entry name" value="EUTPISMRASEI"/>
</dbReference>
<dbReference type="GO" id="GO:0006265">
    <property type="term" value="P:DNA topological change"/>
    <property type="evidence" value="ECO:0007669"/>
    <property type="project" value="InterPro"/>
</dbReference>
<dbReference type="Pfam" id="PF01028">
    <property type="entry name" value="Topoisom_I"/>
    <property type="match status" value="1"/>
</dbReference>
<dbReference type="PROSITE" id="PS52038">
    <property type="entry name" value="TOPO_IB_2"/>
    <property type="match status" value="1"/>
</dbReference>
<evidence type="ECO:0000313" key="10">
    <source>
        <dbReference type="Proteomes" id="UP000244893"/>
    </source>
</evidence>
<keyword evidence="10" id="KW-1185">Reference proteome</keyword>
<dbReference type="OrthoDB" id="9778962at2"/>
<dbReference type="InterPro" id="IPR049331">
    <property type="entry name" value="Top1B_N_bact"/>
</dbReference>
<dbReference type="InterPro" id="IPR035447">
    <property type="entry name" value="DNA_topo_I_N_sf"/>
</dbReference>
<dbReference type="GO" id="GO:0003917">
    <property type="term" value="F:DNA topoisomerase type I (single strand cut, ATP-independent) activity"/>
    <property type="evidence" value="ECO:0007669"/>
    <property type="project" value="UniProtKB-EC"/>
</dbReference>
<dbReference type="RefSeq" id="WP_116754866.1">
    <property type="nucleotide sequence ID" value="NZ_JBHUEX010000001.1"/>
</dbReference>
<comment type="caution">
    <text evidence="9">The sequence shown here is derived from an EMBL/GenBank/DDBJ whole genome shotgun (WGS) entry which is preliminary data.</text>
</comment>
<evidence type="ECO:0000256" key="6">
    <source>
        <dbReference type="ARBA" id="ARBA00023235"/>
    </source>
</evidence>
<protein>
    <recommendedName>
        <fullName evidence="3">DNA topoisomerase</fullName>
        <ecNumber evidence="3">5.6.2.1</ecNumber>
    </recommendedName>
</protein>
<organism evidence="9 10">
    <name type="scientific">Amnibacterium flavum</name>
    <dbReference type="NCBI Taxonomy" id="2173173"/>
    <lineage>
        <taxon>Bacteria</taxon>
        <taxon>Bacillati</taxon>
        <taxon>Actinomycetota</taxon>
        <taxon>Actinomycetes</taxon>
        <taxon>Micrococcales</taxon>
        <taxon>Microbacteriaceae</taxon>
        <taxon>Amnibacterium</taxon>
    </lineage>
</organism>
<evidence type="ECO:0000256" key="2">
    <source>
        <dbReference type="ARBA" id="ARBA00006645"/>
    </source>
</evidence>
<dbReference type="Gene3D" id="3.90.15.10">
    <property type="entry name" value="Topoisomerase I, Chain A, domain 3"/>
    <property type="match status" value="1"/>
</dbReference>